<dbReference type="Pfam" id="PF05675">
    <property type="entry name" value="DUF817"/>
    <property type="match status" value="1"/>
</dbReference>
<reference evidence="1 2" key="1">
    <citation type="submission" date="2018-12" db="EMBL/GenBank/DDBJ databases">
        <authorList>
            <consortium name="Pathogen Informatics"/>
        </authorList>
    </citation>
    <scope>NUCLEOTIDE SEQUENCE [LARGE SCALE GENOMIC DNA]</scope>
    <source>
        <strain evidence="1 2">NCTC13652</strain>
    </source>
</reference>
<dbReference type="Proteomes" id="UP000277858">
    <property type="component" value="Chromosome"/>
</dbReference>
<dbReference type="STRING" id="1122997.GCA_000425285_01612"/>
<dbReference type="InterPro" id="IPR008535">
    <property type="entry name" value="DUF817"/>
</dbReference>
<proteinExistence type="predicted"/>
<dbReference type="OrthoDB" id="1550598at2"/>
<dbReference type="AlphaFoldDB" id="A0A3S5EVF3"/>
<gene>
    <name evidence="1" type="ORF">NCTC13652_02805</name>
</gene>
<organism evidence="1 2">
    <name type="scientific">Acidipropionibacterium jensenii</name>
    <dbReference type="NCBI Taxonomy" id="1749"/>
    <lineage>
        <taxon>Bacteria</taxon>
        <taxon>Bacillati</taxon>
        <taxon>Actinomycetota</taxon>
        <taxon>Actinomycetes</taxon>
        <taxon>Propionibacteriales</taxon>
        <taxon>Propionibacteriaceae</taxon>
        <taxon>Acidipropionibacterium</taxon>
    </lineage>
</organism>
<evidence type="ECO:0000313" key="2">
    <source>
        <dbReference type="Proteomes" id="UP000277858"/>
    </source>
</evidence>
<protein>
    <submittedName>
        <fullName evidence="1">Uncharacterized integral membrane protein</fullName>
    </submittedName>
</protein>
<name>A0A3S5EVF3_9ACTN</name>
<accession>A0A3S5EVF3</accession>
<dbReference type="PIRSF" id="PIRSF009141">
    <property type="entry name" value="UCP009141"/>
    <property type="match status" value="1"/>
</dbReference>
<dbReference type="RefSeq" id="WP_084149368.1">
    <property type="nucleotide sequence ID" value="NZ_CP025571.1"/>
</dbReference>
<dbReference type="EMBL" id="LR134473">
    <property type="protein sequence ID" value="VEI04573.1"/>
    <property type="molecule type" value="Genomic_DNA"/>
</dbReference>
<evidence type="ECO:0000313" key="1">
    <source>
        <dbReference type="EMBL" id="VEI04573.1"/>
    </source>
</evidence>
<dbReference type="GeneID" id="82883887"/>
<sequence length="284" mass="31542">MNSSGVGPVGPAPLLRPVRPGFWGQLWRFALIQVQCCVFPIALVAGLALTIGVWSVWDPPVARYDVLFGYALVVQLVLVAMRVETGRELAVICCFHLLGLGLEIFKTHMGSWGYPDPGLLRIAGVPAFSGFMYASVGSYICQAFRRFALRVSHYPAAAMVVLAGCSYANFFTHHWLPDLRVILALAFVAVLWRSRVWFRVGLRWYWMPLWAAFVLIGAALWVAENLATLLGAWRYPDQASGWHLVHVGKWGSWALLVSLSFALVAAVKQWEGQLEPDGNWPTAD</sequence>
<keyword evidence="2" id="KW-1185">Reference proteome</keyword>